<feature type="transmembrane region" description="Helical" evidence="1">
    <location>
        <begin position="51"/>
        <end position="74"/>
    </location>
</feature>
<name>A0A934RW20_9BACT</name>
<comment type="caution">
    <text evidence="2">The sequence shown here is derived from an EMBL/GenBank/DDBJ whole genome shotgun (WGS) entry which is preliminary data.</text>
</comment>
<proteinExistence type="predicted"/>
<feature type="transmembrane region" description="Helical" evidence="1">
    <location>
        <begin position="184"/>
        <end position="206"/>
    </location>
</feature>
<feature type="transmembrane region" description="Helical" evidence="1">
    <location>
        <begin position="86"/>
        <end position="107"/>
    </location>
</feature>
<evidence type="ECO:0008006" key="4">
    <source>
        <dbReference type="Google" id="ProtNLM"/>
    </source>
</evidence>
<feature type="transmembrane region" description="Helical" evidence="1">
    <location>
        <begin position="148"/>
        <end position="172"/>
    </location>
</feature>
<protein>
    <recommendedName>
        <fullName evidence="4">Yip1 domain-containing protein</fullName>
    </recommendedName>
</protein>
<dbReference type="RefSeq" id="WP_200392929.1">
    <property type="nucleotide sequence ID" value="NZ_JAENIO010000057.1"/>
</dbReference>
<keyword evidence="1" id="KW-0472">Membrane</keyword>
<keyword evidence="3" id="KW-1185">Reference proteome</keyword>
<evidence type="ECO:0000256" key="1">
    <source>
        <dbReference type="SAM" id="Phobius"/>
    </source>
</evidence>
<accession>A0A934RW20</accession>
<keyword evidence="1" id="KW-0812">Transmembrane</keyword>
<dbReference type="Proteomes" id="UP000604083">
    <property type="component" value="Unassembled WGS sequence"/>
</dbReference>
<evidence type="ECO:0000313" key="3">
    <source>
        <dbReference type="Proteomes" id="UP000604083"/>
    </source>
</evidence>
<feature type="transmembrane region" description="Helical" evidence="1">
    <location>
        <begin position="119"/>
        <end position="142"/>
    </location>
</feature>
<keyword evidence="1" id="KW-1133">Transmembrane helix</keyword>
<reference evidence="2" key="1">
    <citation type="submission" date="2021-01" db="EMBL/GenBank/DDBJ databases">
        <title>Modified the classification status of verrucomicrobia.</title>
        <authorList>
            <person name="Feng X."/>
        </authorList>
    </citation>
    <scope>NUCLEOTIDE SEQUENCE</scope>
    <source>
        <strain evidence="2">KCTC 12986</strain>
    </source>
</reference>
<organism evidence="2 3">
    <name type="scientific">Roseibacillus ishigakijimensis</name>
    <dbReference type="NCBI Taxonomy" id="454146"/>
    <lineage>
        <taxon>Bacteria</taxon>
        <taxon>Pseudomonadati</taxon>
        <taxon>Verrucomicrobiota</taxon>
        <taxon>Verrucomicrobiia</taxon>
        <taxon>Verrucomicrobiales</taxon>
        <taxon>Verrucomicrobiaceae</taxon>
        <taxon>Roseibacillus</taxon>
    </lineage>
</organism>
<dbReference type="AlphaFoldDB" id="A0A934RW20"/>
<dbReference type="EMBL" id="JAENIO010000057">
    <property type="protein sequence ID" value="MBK1835491.1"/>
    <property type="molecule type" value="Genomic_DNA"/>
</dbReference>
<gene>
    <name evidence="2" type="ORF">JIN78_15580</name>
</gene>
<sequence length="246" mass="26883">MNSPTPPDLAQNEPNDNPFADLKVTNLSSAIEALLRNPRALFQALRTDRTLILPLLLLALLSAAVLGLVLGTYSGGTQLWAAPLKIAGGLLLAAAICFPSLYIFSCLANSPLRLPGIAASYLCFLALLGLLLIAFAPILWIFTQSSNSLPFVGFLALTVWFLSFTLASGLLRKLTRRQHTAWQLHLWLLIFLVVTLQMSTALRPILGTSPDLLPTEKKFFLTHWLESVNSTSSNNEKTREDSSPGR</sequence>
<evidence type="ECO:0000313" key="2">
    <source>
        <dbReference type="EMBL" id="MBK1835491.1"/>
    </source>
</evidence>